<sequence length="595" mass="67574">MRLIDVDTLEIKTFSEQDVPQYAILSHTWGPDEVTFQEMSLITRMRSTSQVFSSQRSDYSEDGDVDKVYDSGAIMVAMEMLVQGGWGVGMNVPNTTEDALMRREGYRKITQSAREAKHLGYQWVWIDTCCIDKTSSAELQESINSMYKWYKESAVCLVFLNDIAPDVAATIDTQATFEAASNAFTNSRWITRGWTLQELVAPTSVRFYYQDWTLMGDKREFLEELSDATGIPIFVLENGELSELSLAERMSWACYRQTTRIEDMAYCLLGIFDIQMPLLYGEGEKAFIRLQEEILKTTDDYTLFAWRAVGPESPSAPKSTYRGLLARSPLEFRDCRSVERENTTSTFPMSATAIGLHLELEFLNDPKDRTRFLALIRCSNSLNQRLAIYLKCLDGGHQYARVEAGSLVPIDNWPTGQPRSIYVKQKLCIPRDFYAVEMRCIRVQRRFDNHSIPPTVKISSIFPPSAWNPQTHELAIPSTTLEFFAVLFLRAQSSPYGSSTIFQVIVGFNRRSKHYWCKAIQRKWPEVNVDPLRWHAAIKKALPMEINDPLLKGDVRHDIFVVAESGMGINVEVGAGLSGDHIALQLLIDGLVKGP</sequence>
<reference evidence="3" key="1">
    <citation type="submission" date="2022-10" db="EMBL/GenBank/DDBJ databases">
        <title>Tapping the CABI collections for fungal endophytes: first genome assemblies for Collariella, Neodidymelliopsis, Ascochyta clinopodiicola, Didymella pomorum, Didymosphaeria variabile, Neocosmospora piperis and Neocucurbitaria cava.</title>
        <authorList>
            <person name="Hill R."/>
        </authorList>
    </citation>
    <scope>NUCLEOTIDE SEQUENCE</scope>
    <source>
        <strain evidence="3">IMI 356815</strain>
    </source>
</reference>
<feature type="domain" description="Heterokaryon incompatibility" evidence="1">
    <location>
        <begin position="110"/>
        <end position="165"/>
    </location>
</feature>
<dbReference type="Proteomes" id="UP001140513">
    <property type="component" value="Unassembled WGS sequence"/>
</dbReference>
<evidence type="ECO:0008006" key="5">
    <source>
        <dbReference type="Google" id="ProtNLM"/>
    </source>
</evidence>
<protein>
    <recommendedName>
        <fullName evidence="5">Heterokaryon incompatibility domain-containing protein</fullName>
    </recommendedName>
</protein>
<feature type="domain" description="DUF8212" evidence="2">
    <location>
        <begin position="285"/>
        <end position="328"/>
    </location>
</feature>
<gene>
    <name evidence="3" type="ORF">N0V89_006670</name>
</gene>
<dbReference type="AlphaFoldDB" id="A0A9W8XIM8"/>
<proteinExistence type="predicted"/>
<accession>A0A9W8XIM8</accession>
<dbReference type="OrthoDB" id="674604at2759"/>
<dbReference type="GeneID" id="80910200"/>
<dbReference type="InterPro" id="IPR010730">
    <property type="entry name" value="HET"/>
</dbReference>
<dbReference type="InterPro" id="IPR058525">
    <property type="entry name" value="DUF8212"/>
</dbReference>
<evidence type="ECO:0000259" key="1">
    <source>
        <dbReference type="Pfam" id="PF06985"/>
    </source>
</evidence>
<organism evidence="3 4">
    <name type="scientific">Didymosphaeria variabile</name>
    <dbReference type="NCBI Taxonomy" id="1932322"/>
    <lineage>
        <taxon>Eukaryota</taxon>
        <taxon>Fungi</taxon>
        <taxon>Dikarya</taxon>
        <taxon>Ascomycota</taxon>
        <taxon>Pezizomycotina</taxon>
        <taxon>Dothideomycetes</taxon>
        <taxon>Pleosporomycetidae</taxon>
        <taxon>Pleosporales</taxon>
        <taxon>Massarineae</taxon>
        <taxon>Didymosphaeriaceae</taxon>
        <taxon>Didymosphaeria</taxon>
    </lineage>
</organism>
<dbReference type="Pfam" id="PF06985">
    <property type="entry name" value="HET"/>
    <property type="match status" value="1"/>
</dbReference>
<dbReference type="Pfam" id="PF26640">
    <property type="entry name" value="DUF8212"/>
    <property type="match status" value="1"/>
</dbReference>
<dbReference type="EMBL" id="JAPEUX010000005">
    <property type="protein sequence ID" value="KAJ4351331.1"/>
    <property type="molecule type" value="Genomic_DNA"/>
</dbReference>
<evidence type="ECO:0000259" key="2">
    <source>
        <dbReference type="Pfam" id="PF26640"/>
    </source>
</evidence>
<dbReference type="RefSeq" id="XP_056069687.1">
    <property type="nucleotide sequence ID" value="XM_056215440.1"/>
</dbReference>
<dbReference type="PANTHER" id="PTHR10622:SF12">
    <property type="entry name" value="HET DOMAIN-CONTAINING PROTEIN"/>
    <property type="match status" value="1"/>
</dbReference>
<evidence type="ECO:0000313" key="3">
    <source>
        <dbReference type="EMBL" id="KAJ4351331.1"/>
    </source>
</evidence>
<evidence type="ECO:0000313" key="4">
    <source>
        <dbReference type="Proteomes" id="UP001140513"/>
    </source>
</evidence>
<dbReference type="PANTHER" id="PTHR10622">
    <property type="entry name" value="HET DOMAIN-CONTAINING PROTEIN"/>
    <property type="match status" value="1"/>
</dbReference>
<name>A0A9W8XIM8_9PLEO</name>
<keyword evidence="4" id="KW-1185">Reference proteome</keyword>
<comment type="caution">
    <text evidence="3">The sequence shown here is derived from an EMBL/GenBank/DDBJ whole genome shotgun (WGS) entry which is preliminary data.</text>
</comment>